<keyword evidence="4" id="KW-1185">Reference proteome</keyword>
<feature type="compositionally biased region" description="Polar residues" evidence="1">
    <location>
        <begin position="86"/>
        <end position="95"/>
    </location>
</feature>
<dbReference type="Proteomes" id="UP000620046">
    <property type="component" value="Unassembled WGS sequence"/>
</dbReference>
<evidence type="ECO:0000256" key="2">
    <source>
        <dbReference type="SAM" id="Phobius"/>
    </source>
</evidence>
<name>A0ABQ1FUT3_9GAMM</name>
<feature type="region of interest" description="Disordered" evidence="1">
    <location>
        <begin position="72"/>
        <end position="95"/>
    </location>
</feature>
<organism evidence="3 4">
    <name type="scientific">Dyella nitratireducens</name>
    <dbReference type="NCBI Taxonomy" id="1849580"/>
    <lineage>
        <taxon>Bacteria</taxon>
        <taxon>Pseudomonadati</taxon>
        <taxon>Pseudomonadota</taxon>
        <taxon>Gammaproteobacteria</taxon>
        <taxon>Lysobacterales</taxon>
        <taxon>Rhodanobacteraceae</taxon>
        <taxon>Dyella</taxon>
    </lineage>
</organism>
<gene>
    <name evidence="3" type="ORF">GCM10010981_20630</name>
</gene>
<sequence>MGNGSTNLASDVGLISGTLGAANIAALVRAGIAIGMVEALAMRHVSPNAYAPTNAPAPRRKSRRVIVMRVPPDGGMEPAASIGYLRSSNNPTGRE</sequence>
<comment type="caution">
    <text evidence="3">The sequence shown here is derived from an EMBL/GenBank/DDBJ whole genome shotgun (WGS) entry which is preliminary data.</text>
</comment>
<evidence type="ECO:0000313" key="4">
    <source>
        <dbReference type="Proteomes" id="UP000620046"/>
    </source>
</evidence>
<dbReference type="EMBL" id="BMJA01000001">
    <property type="protein sequence ID" value="GGA31416.1"/>
    <property type="molecule type" value="Genomic_DNA"/>
</dbReference>
<evidence type="ECO:0000256" key="1">
    <source>
        <dbReference type="SAM" id="MobiDB-lite"/>
    </source>
</evidence>
<accession>A0ABQ1FUT3</accession>
<reference evidence="4" key="1">
    <citation type="journal article" date="2019" name="Int. J. Syst. Evol. Microbiol.">
        <title>The Global Catalogue of Microorganisms (GCM) 10K type strain sequencing project: providing services to taxonomists for standard genome sequencing and annotation.</title>
        <authorList>
            <consortium name="The Broad Institute Genomics Platform"/>
            <consortium name="The Broad Institute Genome Sequencing Center for Infectious Disease"/>
            <person name="Wu L."/>
            <person name="Ma J."/>
        </authorList>
    </citation>
    <scope>NUCLEOTIDE SEQUENCE [LARGE SCALE GENOMIC DNA]</scope>
    <source>
        <strain evidence="4">CGMCC 1.15439</strain>
    </source>
</reference>
<keyword evidence="2" id="KW-0812">Transmembrane</keyword>
<keyword evidence="2" id="KW-0472">Membrane</keyword>
<protein>
    <submittedName>
        <fullName evidence="3">Uncharacterized protein</fullName>
    </submittedName>
</protein>
<evidence type="ECO:0000313" key="3">
    <source>
        <dbReference type="EMBL" id="GGA31416.1"/>
    </source>
</evidence>
<feature type="transmembrane region" description="Helical" evidence="2">
    <location>
        <begin position="12"/>
        <end position="37"/>
    </location>
</feature>
<keyword evidence="2" id="KW-1133">Transmembrane helix</keyword>
<proteinExistence type="predicted"/>